<keyword evidence="2" id="KW-1185">Reference proteome</keyword>
<protein>
    <submittedName>
        <fullName evidence="1">Uncharacterized protein</fullName>
    </submittedName>
</protein>
<proteinExistence type="predicted"/>
<evidence type="ECO:0000313" key="2">
    <source>
        <dbReference type="Proteomes" id="UP000559027"/>
    </source>
</evidence>
<accession>A0A8H5G405</accession>
<dbReference type="EMBL" id="JAACJO010000005">
    <property type="protein sequence ID" value="KAF5358024.1"/>
    <property type="molecule type" value="Genomic_DNA"/>
</dbReference>
<name>A0A8H5G405_9AGAR</name>
<evidence type="ECO:0000313" key="1">
    <source>
        <dbReference type="EMBL" id="KAF5358024.1"/>
    </source>
</evidence>
<dbReference type="Proteomes" id="UP000559027">
    <property type="component" value="Unassembled WGS sequence"/>
</dbReference>
<sequence length="163" mass="17811">MSSSQVPVFPLNVISFVADRSITNSGDVLKHISAYEDKINSIKVDARKDGPDEVYICKESDSPQFQGGDVDTFKLSIGPLETSIAYNLQTQKMILEVFLVLPVLGPVLVGASTGSLKDGVSVKIGYESVLTGEVDTRLKNKRGILGYEFEAFGKRYDAEVKLF</sequence>
<reference evidence="1 2" key="1">
    <citation type="journal article" date="2020" name="ISME J.">
        <title>Uncovering the hidden diversity of litter-decomposition mechanisms in mushroom-forming fungi.</title>
        <authorList>
            <person name="Floudas D."/>
            <person name="Bentzer J."/>
            <person name="Ahren D."/>
            <person name="Johansson T."/>
            <person name="Persson P."/>
            <person name="Tunlid A."/>
        </authorList>
    </citation>
    <scope>NUCLEOTIDE SEQUENCE [LARGE SCALE GENOMIC DNA]</scope>
    <source>
        <strain evidence="1 2">CBS 146.42</strain>
    </source>
</reference>
<comment type="caution">
    <text evidence="1">The sequence shown here is derived from an EMBL/GenBank/DDBJ whole genome shotgun (WGS) entry which is preliminary data.</text>
</comment>
<organism evidence="1 2">
    <name type="scientific">Leucocoprinus leucothites</name>
    <dbReference type="NCBI Taxonomy" id="201217"/>
    <lineage>
        <taxon>Eukaryota</taxon>
        <taxon>Fungi</taxon>
        <taxon>Dikarya</taxon>
        <taxon>Basidiomycota</taxon>
        <taxon>Agaricomycotina</taxon>
        <taxon>Agaricomycetes</taxon>
        <taxon>Agaricomycetidae</taxon>
        <taxon>Agaricales</taxon>
        <taxon>Agaricineae</taxon>
        <taxon>Agaricaceae</taxon>
        <taxon>Leucocoprinus</taxon>
    </lineage>
</organism>
<dbReference type="AlphaFoldDB" id="A0A8H5G405"/>
<gene>
    <name evidence="1" type="ORF">D9756_001494</name>
</gene>